<protein>
    <recommendedName>
        <fullName evidence="1">DUF4371 domain-containing protein</fullName>
    </recommendedName>
</protein>
<dbReference type="PANTHER" id="PTHR45749:SF23">
    <property type="entry name" value="ZINC FINGER MYM-TYPE PROTEIN 1-LIKE"/>
    <property type="match status" value="1"/>
</dbReference>
<accession>A0AAV6VIZ8</accession>
<comment type="caution">
    <text evidence="2">The sequence shown here is derived from an EMBL/GenBank/DDBJ whole genome shotgun (WGS) entry which is preliminary data.</text>
</comment>
<keyword evidence="3" id="KW-1185">Reference proteome</keyword>
<organism evidence="2 3">
    <name type="scientific">Oedothorax gibbosus</name>
    <dbReference type="NCBI Taxonomy" id="931172"/>
    <lineage>
        <taxon>Eukaryota</taxon>
        <taxon>Metazoa</taxon>
        <taxon>Ecdysozoa</taxon>
        <taxon>Arthropoda</taxon>
        <taxon>Chelicerata</taxon>
        <taxon>Arachnida</taxon>
        <taxon>Araneae</taxon>
        <taxon>Araneomorphae</taxon>
        <taxon>Entelegynae</taxon>
        <taxon>Araneoidea</taxon>
        <taxon>Linyphiidae</taxon>
        <taxon>Erigoninae</taxon>
        <taxon>Oedothorax</taxon>
    </lineage>
</organism>
<dbReference type="EMBL" id="JAFNEN010000075">
    <property type="protein sequence ID" value="KAG8196025.1"/>
    <property type="molecule type" value="Genomic_DNA"/>
</dbReference>
<dbReference type="InterPro" id="IPR025398">
    <property type="entry name" value="DUF4371"/>
</dbReference>
<reference evidence="2 3" key="1">
    <citation type="journal article" date="2022" name="Nat. Ecol. Evol.">
        <title>A masculinizing supergene underlies an exaggerated male reproductive morph in a spider.</title>
        <authorList>
            <person name="Hendrickx F."/>
            <person name="De Corte Z."/>
            <person name="Sonet G."/>
            <person name="Van Belleghem S.M."/>
            <person name="Kostlbacher S."/>
            <person name="Vangestel C."/>
        </authorList>
    </citation>
    <scope>NUCLEOTIDE SEQUENCE [LARGE SCALE GENOMIC DNA]</scope>
    <source>
        <strain evidence="2">W744_W776</strain>
    </source>
</reference>
<evidence type="ECO:0000259" key="1">
    <source>
        <dbReference type="Pfam" id="PF14291"/>
    </source>
</evidence>
<name>A0AAV6VIZ8_9ARAC</name>
<evidence type="ECO:0000313" key="3">
    <source>
        <dbReference type="Proteomes" id="UP000827092"/>
    </source>
</evidence>
<dbReference type="PANTHER" id="PTHR45749">
    <property type="match status" value="1"/>
</dbReference>
<dbReference type="Pfam" id="PF14291">
    <property type="entry name" value="DUF4371"/>
    <property type="match status" value="1"/>
</dbReference>
<evidence type="ECO:0000313" key="2">
    <source>
        <dbReference type="EMBL" id="KAG8196025.1"/>
    </source>
</evidence>
<feature type="domain" description="DUF4371" evidence="1">
    <location>
        <begin position="8"/>
        <end position="203"/>
    </location>
</feature>
<dbReference type="Proteomes" id="UP000827092">
    <property type="component" value="Unassembled WGS sequence"/>
</dbReference>
<gene>
    <name evidence="2" type="ORF">JTE90_028995</name>
</gene>
<sequence length="332" mass="37466">MSQRLCIAQRIDCSLINQYDEEANYFTSVSKRVVEVVKFLAIRGLPFYGKNETIGSRYNGNFLGCLELISQFDPFLSSHLQKYGNPGKGNVNYLSSTTVDEFINLIAEKFTEKIIEEVTLAKYFSLIMDSTLDICHLDQLCFVLRYVHKAQPVERFLKCIPITSRKSETLSEVALQTLSELNLANCRGQSYDNASNMAGRYSGLQARLKSLDPLADFLPCAAYSLNLVGVNDVESCSFTLQFFCLMQQVYNFFSASTYRWQCLSKNIGKSFTLKSCSSTRWCADAQAVKSLRMNYSSVLLTLDSISKDDEQNASTKLEASSLHKSLKNLKPY</sequence>
<dbReference type="InterPro" id="IPR012337">
    <property type="entry name" value="RNaseH-like_sf"/>
</dbReference>
<proteinExistence type="predicted"/>
<dbReference type="SUPFAM" id="SSF53098">
    <property type="entry name" value="Ribonuclease H-like"/>
    <property type="match status" value="1"/>
</dbReference>
<dbReference type="AlphaFoldDB" id="A0AAV6VIZ8"/>